<dbReference type="OrthoDB" id="10265491at2759"/>
<reference evidence="2 3" key="1">
    <citation type="submission" date="2016-02" db="EMBL/GenBank/DDBJ databases">
        <title>Genome analysis of coral dinoflagellate symbionts highlights evolutionary adaptations to a symbiotic lifestyle.</title>
        <authorList>
            <person name="Aranda M."/>
            <person name="Li Y."/>
            <person name="Liew Y.J."/>
            <person name="Baumgarten S."/>
            <person name="Simakov O."/>
            <person name="Wilson M."/>
            <person name="Piel J."/>
            <person name="Ashoor H."/>
            <person name="Bougouffa S."/>
            <person name="Bajic V.B."/>
            <person name="Ryu T."/>
            <person name="Ravasi T."/>
            <person name="Bayer T."/>
            <person name="Micklem G."/>
            <person name="Kim H."/>
            <person name="Bhak J."/>
            <person name="Lajeunesse T.C."/>
            <person name="Voolstra C.R."/>
        </authorList>
    </citation>
    <scope>NUCLEOTIDE SEQUENCE [LARGE SCALE GENOMIC DNA]</scope>
    <source>
        <strain evidence="2 3">CCMP2467</strain>
    </source>
</reference>
<organism evidence="2 3">
    <name type="scientific">Symbiodinium microadriaticum</name>
    <name type="common">Dinoflagellate</name>
    <name type="synonym">Zooxanthella microadriatica</name>
    <dbReference type="NCBI Taxonomy" id="2951"/>
    <lineage>
        <taxon>Eukaryota</taxon>
        <taxon>Sar</taxon>
        <taxon>Alveolata</taxon>
        <taxon>Dinophyceae</taxon>
        <taxon>Suessiales</taxon>
        <taxon>Symbiodiniaceae</taxon>
        <taxon>Symbiodinium</taxon>
    </lineage>
</organism>
<dbReference type="AlphaFoldDB" id="A0A1Q9E5E6"/>
<keyword evidence="1" id="KW-1133">Transmembrane helix</keyword>
<accession>A0A1Q9E5E6</accession>
<name>A0A1Q9E5E6_SYMMI</name>
<gene>
    <name evidence="2" type="ORF">AK812_SmicGene14478</name>
</gene>
<feature type="transmembrane region" description="Helical" evidence="1">
    <location>
        <begin position="130"/>
        <end position="152"/>
    </location>
</feature>
<evidence type="ECO:0000313" key="2">
    <source>
        <dbReference type="EMBL" id="OLQ02635.1"/>
    </source>
</evidence>
<protein>
    <submittedName>
        <fullName evidence="2">Uncharacterized protein</fullName>
    </submittedName>
</protein>
<comment type="caution">
    <text evidence="2">The sequence shown here is derived from an EMBL/GenBank/DDBJ whole genome shotgun (WGS) entry which is preliminary data.</text>
</comment>
<keyword evidence="1" id="KW-0472">Membrane</keyword>
<dbReference type="EMBL" id="LSRX01000259">
    <property type="protein sequence ID" value="OLQ02635.1"/>
    <property type="molecule type" value="Genomic_DNA"/>
</dbReference>
<keyword evidence="1" id="KW-0812">Transmembrane</keyword>
<proteinExistence type="predicted"/>
<evidence type="ECO:0000313" key="3">
    <source>
        <dbReference type="Proteomes" id="UP000186817"/>
    </source>
</evidence>
<dbReference type="Proteomes" id="UP000186817">
    <property type="component" value="Unassembled WGS sequence"/>
</dbReference>
<evidence type="ECO:0000256" key="1">
    <source>
        <dbReference type="SAM" id="Phobius"/>
    </source>
</evidence>
<sequence length="265" mass="29402">MYTISLTAPGKQDVEGFPNTGLLLLWEKLDPECNAETPLGPKWPFESPDSSCLFKATVEWILTPGVVEEGLKFVVLTRLVTSVEEAVKSRALTRFPRMSGFSYMENIDYLAKIAPTVFATRNILTAEVRLFAAILHIAMTGTCAFFLAVSMFSPGGKRWYMKQPGEMKEWIAGTRCFDKDGEDTCRKAEMFLQPQTSQHYDHILKTPDDAPARAVLKDAGEVKTIGLPQPLRNLITLPLSAARLLGKGDLEEKYECPVGAPQAQL</sequence>
<keyword evidence="3" id="KW-1185">Reference proteome</keyword>